<feature type="transmembrane region" description="Helical" evidence="8">
    <location>
        <begin position="134"/>
        <end position="151"/>
    </location>
</feature>
<dbReference type="SUPFAM" id="SSF81338">
    <property type="entry name" value="Aquaporin-like"/>
    <property type="match status" value="1"/>
</dbReference>
<dbReference type="Pfam" id="PF00230">
    <property type="entry name" value="MIP"/>
    <property type="match status" value="1"/>
</dbReference>
<dbReference type="NCBIfam" id="TIGR00861">
    <property type="entry name" value="MIP"/>
    <property type="match status" value="1"/>
</dbReference>
<dbReference type="InterPro" id="IPR023271">
    <property type="entry name" value="Aquaporin-like"/>
</dbReference>
<feature type="transmembrane region" description="Helical" evidence="8">
    <location>
        <begin position="82"/>
        <end position="104"/>
    </location>
</feature>
<dbReference type="PANTHER" id="PTHR43829:SF9">
    <property type="entry name" value="AQUAPORIN-9"/>
    <property type="match status" value="1"/>
</dbReference>
<keyword evidence="3 7" id="KW-0813">Transport</keyword>
<feature type="transmembrane region" description="Helical" evidence="8">
    <location>
        <begin position="212"/>
        <end position="234"/>
    </location>
</feature>
<keyword evidence="10" id="KW-1185">Reference proteome</keyword>
<evidence type="ECO:0000256" key="4">
    <source>
        <dbReference type="ARBA" id="ARBA00022692"/>
    </source>
</evidence>
<comment type="subcellular location">
    <subcellularLocation>
        <location evidence="1">Membrane</location>
        <topology evidence="1">Multi-pass membrane protein</topology>
    </subcellularLocation>
</comment>
<evidence type="ECO:0000256" key="7">
    <source>
        <dbReference type="RuleBase" id="RU000477"/>
    </source>
</evidence>
<sequence>MTPFIGELVGTALLIVLGDGVVANVILSKTKGNNGGLISITIGWSMAVFVGVYASAAASGAHLNPAVTIALAYAGKFNWQDVPAYLLAQMLGAMLGAAIMWLAYKQHFDETADADTKLGVFCTSPAKRDLLHNFLTELIGTFVFMLAILFITKSSNSLGALDALPVALLVLAIGLSLGGPTGYAINPARDLGPRIMHALLPIKQKRDSDWGYSWVPVLGPIAGAVLAAIVYQVVN</sequence>
<feature type="transmembrane region" description="Helical" evidence="8">
    <location>
        <begin position="6"/>
        <end position="27"/>
    </location>
</feature>
<comment type="caution">
    <text evidence="9">The sequence shown here is derived from an EMBL/GenBank/DDBJ whole genome shotgun (WGS) entry which is preliminary data.</text>
</comment>
<dbReference type="Gene3D" id="1.20.1080.10">
    <property type="entry name" value="Glycerol uptake facilitator protein"/>
    <property type="match status" value="1"/>
</dbReference>
<reference evidence="9" key="1">
    <citation type="submission" date="2019-10" db="EMBL/GenBank/DDBJ databases">
        <title>Draft genome sequence of Panacibacter sp. KCS-6.</title>
        <authorList>
            <person name="Yim K.J."/>
        </authorList>
    </citation>
    <scope>NUCLEOTIDE SEQUENCE</scope>
    <source>
        <strain evidence="9">KCS-6</strain>
    </source>
</reference>
<feature type="transmembrane region" description="Helical" evidence="8">
    <location>
        <begin position="39"/>
        <end position="62"/>
    </location>
</feature>
<organism evidence="9 10">
    <name type="scientific">Limnovirga soli</name>
    <dbReference type="NCBI Taxonomy" id="2656915"/>
    <lineage>
        <taxon>Bacteria</taxon>
        <taxon>Pseudomonadati</taxon>
        <taxon>Bacteroidota</taxon>
        <taxon>Chitinophagia</taxon>
        <taxon>Chitinophagales</taxon>
        <taxon>Chitinophagaceae</taxon>
        <taxon>Limnovirga</taxon>
    </lineage>
</organism>
<evidence type="ECO:0000256" key="5">
    <source>
        <dbReference type="ARBA" id="ARBA00022989"/>
    </source>
</evidence>
<keyword evidence="5 8" id="KW-1133">Transmembrane helix</keyword>
<evidence type="ECO:0000256" key="6">
    <source>
        <dbReference type="ARBA" id="ARBA00023136"/>
    </source>
</evidence>
<dbReference type="RefSeq" id="WP_171609178.1">
    <property type="nucleotide sequence ID" value="NZ_WHPF01000013.1"/>
</dbReference>
<evidence type="ECO:0000313" key="9">
    <source>
        <dbReference type="EMBL" id="NNV57229.1"/>
    </source>
</evidence>
<name>A0A8J8JW09_9BACT</name>
<dbReference type="GO" id="GO:0015254">
    <property type="term" value="F:glycerol channel activity"/>
    <property type="evidence" value="ECO:0007669"/>
    <property type="project" value="TreeGrafter"/>
</dbReference>
<evidence type="ECO:0000256" key="8">
    <source>
        <dbReference type="SAM" id="Phobius"/>
    </source>
</evidence>
<keyword evidence="6 8" id="KW-0472">Membrane</keyword>
<evidence type="ECO:0000256" key="2">
    <source>
        <dbReference type="ARBA" id="ARBA00006175"/>
    </source>
</evidence>
<dbReference type="Proteomes" id="UP000598971">
    <property type="component" value="Unassembled WGS sequence"/>
</dbReference>
<dbReference type="PANTHER" id="PTHR43829">
    <property type="entry name" value="AQUAPORIN OR AQUAGLYCEROPORIN RELATED"/>
    <property type="match status" value="1"/>
</dbReference>
<protein>
    <submittedName>
        <fullName evidence="9">MIP family channel protein</fullName>
    </submittedName>
</protein>
<dbReference type="PRINTS" id="PR00783">
    <property type="entry name" value="MINTRINSICP"/>
</dbReference>
<feature type="transmembrane region" description="Helical" evidence="8">
    <location>
        <begin position="163"/>
        <end position="185"/>
    </location>
</feature>
<dbReference type="PROSITE" id="PS00221">
    <property type="entry name" value="MIP"/>
    <property type="match status" value="1"/>
</dbReference>
<evidence type="ECO:0000256" key="3">
    <source>
        <dbReference type="ARBA" id="ARBA00022448"/>
    </source>
</evidence>
<dbReference type="InterPro" id="IPR050363">
    <property type="entry name" value="MIP/Aquaporin"/>
</dbReference>
<dbReference type="AlphaFoldDB" id="A0A8J8JW09"/>
<keyword evidence="4 7" id="KW-0812">Transmembrane</keyword>
<dbReference type="InterPro" id="IPR000425">
    <property type="entry name" value="MIP"/>
</dbReference>
<proteinExistence type="inferred from homology"/>
<gene>
    <name evidence="9" type="ORF">GD597_17285</name>
</gene>
<evidence type="ECO:0000256" key="1">
    <source>
        <dbReference type="ARBA" id="ARBA00004141"/>
    </source>
</evidence>
<dbReference type="InterPro" id="IPR022357">
    <property type="entry name" value="MIP_CS"/>
</dbReference>
<dbReference type="EMBL" id="WHPF01000013">
    <property type="protein sequence ID" value="NNV57229.1"/>
    <property type="molecule type" value="Genomic_DNA"/>
</dbReference>
<dbReference type="GO" id="GO:0005886">
    <property type="term" value="C:plasma membrane"/>
    <property type="evidence" value="ECO:0007669"/>
    <property type="project" value="TreeGrafter"/>
</dbReference>
<accession>A0A8J8JW09</accession>
<evidence type="ECO:0000313" key="10">
    <source>
        <dbReference type="Proteomes" id="UP000598971"/>
    </source>
</evidence>
<dbReference type="CDD" id="cd00333">
    <property type="entry name" value="MIP"/>
    <property type="match status" value="1"/>
</dbReference>
<comment type="similarity">
    <text evidence="2 7">Belongs to the MIP/aquaporin (TC 1.A.8) family.</text>
</comment>